<dbReference type="InterPro" id="IPR007536">
    <property type="entry name" value="16SrRNA_methylTrfase_J"/>
</dbReference>
<dbReference type="PANTHER" id="PTHR36112:SF1">
    <property type="entry name" value="RIBOSOMAL RNA SMALL SUBUNIT METHYLTRANSFERASE J"/>
    <property type="match status" value="1"/>
</dbReference>
<dbReference type="GO" id="GO:0008990">
    <property type="term" value="F:rRNA (guanine-N2-)-methyltransferase activity"/>
    <property type="evidence" value="ECO:0007669"/>
    <property type="project" value="InterPro"/>
</dbReference>
<dbReference type="Pfam" id="PF04445">
    <property type="entry name" value="SAM_MT"/>
    <property type="match status" value="1"/>
</dbReference>
<dbReference type="AlphaFoldDB" id="A0A7S4EPW4"/>
<sequence>MLILVNYFIILSLYLVITTDSLLQHTPSGLVSVSKKNEKGANFTLLFLSEPAPANKNENSGVFVLFDADEQQDDTFLEDARKTANLLDIPLLSASDSTSFHQGCSTFTHALRLVPYEYGTELSTFALAIEPIETHTPNDGKSQRRQKRKPKKIKSSSSTAFFVDLCPPRSSRAGRRAAGASGTSDLLVKAVGPRKSFPNNNSSCDKGTGAIVWDLTAGFGQDSLVLAMNGAQHVHMVERNQIVAALLRDAMRRLQLISELESPSSLLNNSAESSKQQAFATALVEKLSLAIGEGKDALQKQKTNYHECDVIYLDPMFPPRQKQSAVKKGMSILHGLLETHIQSTDVIDEEEKQQEEQELLSSAIDVARLRVVVKRPIKAPPLGDGSKKPSYAITGSTNRWDVYVSPMKT</sequence>
<feature type="chain" id="PRO_5030706136" description="SAM-dependent MTase RsmB/NOP-type domain-containing protein" evidence="2">
    <location>
        <begin position="20"/>
        <end position="409"/>
    </location>
</feature>
<dbReference type="InterPro" id="IPR029063">
    <property type="entry name" value="SAM-dependent_MTases_sf"/>
</dbReference>
<accession>A0A7S4EPW4</accession>
<dbReference type="Gene3D" id="3.40.50.150">
    <property type="entry name" value="Vaccinia Virus protein VP39"/>
    <property type="match status" value="1"/>
</dbReference>
<evidence type="ECO:0000313" key="3">
    <source>
        <dbReference type="EMBL" id="CAE0728025.1"/>
    </source>
</evidence>
<organism evidence="3">
    <name type="scientific">Pseudo-nitzschia australis</name>
    <dbReference type="NCBI Taxonomy" id="44445"/>
    <lineage>
        <taxon>Eukaryota</taxon>
        <taxon>Sar</taxon>
        <taxon>Stramenopiles</taxon>
        <taxon>Ochrophyta</taxon>
        <taxon>Bacillariophyta</taxon>
        <taxon>Bacillariophyceae</taxon>
        <taxon>Bacillariophycidae</taxon>
        <taxon>Bacillariales</taxon>
        <taxon>Bacillariaceae</taxon>
        <taxon>Pseudo-nitzschia</taxon>
    </lineage>
</organism>
<keyword evidence="2" id="KW-0732">Signal</keyword>
<proteinExistence type="inferred from homology"/>
<name>A0A7S4EPW4_9STRA</name>
<protein>
    <recommendedName>
        <fullName evidence="4">SAM-dependent MTase RsmB/NOP-type domain-containing protein</fullName>
    </recommendedName>
</protein>
<evidence type="ECO:0000256" key="2">
    <source>
        <dbReference type="SAM" id="SignalP"/>
    </source>
</evidence>
<gene>
    <name evidence="3" type="ORF">PAUS00366_LOCUS20809</name>
</gene>
<feature type="compositionally biased region" description="Basic residues" evidence="1">
    <location>
        <begin position="143"/>
        <end position="154"/>
    </location>
</feature>
<dbReference type="EMBL" id="HBIX01031418">
    <property type="protein sequence ID" value="CAE0728025.1"/>
    <property type="molecule type" value="Transcribed_RNA"/>
</dbReference>
<dbReference type="SUPFAM" id="SSF53335">
    <property type="entry name" value="S-adenosyl-L-methionine-dependent methyltransferases"/>
    <property type="match status" value="1"/>
</dbReference>
<feature type="signal peptide" evidence="2">
    <location>
        <begin position="1"/>
        <end position="19"/>
    </location>
</feature>
<dbReference type="PANTHER" id="PTHR36112">
    <property type="entry name" value="RIBOSOMAL RNA SMALL SUBUNIT METHYLTRANSFERASE J"/>
    <property type="match status" value="1"/>
</dbReference>
<feature type="region of interest" description="Disordered" evidence="1">
    <location>
        <begin position="134"/>
        <end position="156"/>
    </location>
</feature>
<evidence type="ECO:0000256" key="1">
    <source>
        <dbReference type="SAM" id="MobiDB-lite"/>
    </source>
</evidence>
<reference evidence="3" key="1">
    <citation type="submission" date="2021-01" db="EMBL/GenBank/DDBJ databases">
        <authorList>
            <person name="Corre E."/>
            <person name="Pelletier E."/>
            <person name="Niang G."/>
            <person name="Scheremetjew M."/>
            <person name="Finn R."/>
            <person name="Kale V."/>
            <person name="Holt S."/>
            <person name="Cochrane G."/>
            <person name="Meng A."/>
            <person name="Brown T."/>
            <person name="Cohen L."/>
        </authorList>
    </citation>
    <scope>NUCLEOTIDE SEQUENCE</scope>
    <source>
        <strain evidence="3">10249 10 AB</strain>
    </source>
</reference>
<dbReference type="HAMAP" id="MF_01523">
    <property type="entry name" value="16SrRNA_methyltr_J"/>
    <property type="match status" value="1"/>
</dbReference>
<evidence type="ECO:0008006" key="4">
    <source>
        <dbReference type="Google" id="ProtNLM"/>
    </source>
</evidence>